<dbReference type="Proteomes" id="UP001190700">
    <property type="component" value="Unassembled WGS sequence"/>
</dbReference>
<reference evidence="1 2" key="1">
    <citation type="journal article" date="2015" name="Genome Biol. Evol.">
        <title>Comparative Genomics of a Bacterivorous Green Alga Reveals Evolutionary Causalities and Consequences of Phago-Mixotrophic Mode of Nutrition.</title>
        <authorList>
            <person name="Burns J.A."/>
            <person name="Paasch A."/>
            <person name="Narechania A."/>
            <person name="Kim E."/>
        </authorList>
    </citation>
    <scope>NUCLEOTIDE SEQUENCE [LARGE SCALE GENOMIC DNA]</scope>
    <source>
        <strain evidence="1 2">PLY_AMNH</strain>
    </source>
</reference>
<gene>
    <name evidence="1" type="ORF">CYMTET_4594</name>
</gene>
<evidence type="ECO:0000313" key="1">
    <source>
        <dbReference type="EMBL" id="KAK3287916.1"/>
    </source>
</evidence>
<keyword evidence="2" id="KW-1185">Reference proteome</keyword>
<organism evidence="1 2">
    <name type="scientific">Cymbomonas tetramitiformis</name>
    <dbReference type="NCBI Taxonomy" id="36881"/>
    <lineage>
        <taxon>Eukaryota</taxon>
        <taxon>Viridiplantae</taxon>
        <taxon>Chlorophyta</taxon>
        <taxon>Pyramimonadophyceae</taxon>
        <taxon>Pyramimonadales</taxon>
        <taxon>Pyramimonadaceae</taxon>
        <taxon>Cymbomonas</taxon>
    </lineage>
</organism>
<sequence>MKYECLVLTPALSFLHDVVTECNETLDEAEDTDLSYDTLYKRFHVVSNSVHGVYAMLCSPWTMLELQGQLEQEPRSSQRGGADALQAKLQFVEDKVYKAADGVVADEVLQQWLNDFDKSRGKALLNTTAKNADARLPIRVSTLAKESSSVSFPKKDFSRDPFVT</sequence>
<proteinExistence type="predicted"/>
<dbReference type="EMBL" id="LGRX02000649">
    <property type="protein sequence ID" value="KAK3287916.1"/>
    <property type="molecule type" value="Genomic_DNA"/>
</dbReference>
<evidence type="ECO:0000313" key="2">
    <source>
        <dbReference type="Proteomes" id="UP001190700"/>
    </source>
</evidence>
<comment type="caution">
    <text evidence="1">The sequence shown here is derived from an EMBL/GenBank/DDBJ whole genome shotgun (WGS) entry which is preliminary data.</text>
</comment>
<accession>A0AAE0H2P4</accession>
<protein>
    <submittedName>
        <fullName evidence="1">Uncharacterized protein</fullName>
    </submittedName>
</protein>
<dbReference type="AlphaFoldDB" id="A0AAE0H2P4"/>
<name>A0AAE0H2P4_9CHLO</name>